<accession>A0A1G8YCJ7</accession>
<dbReference type="SUPFAM" id="SSF51905">
    <property type="entry name" value="FAD/NAD(P)-binding domain"/>
    <property type="match status" value="1"/>
</dbReference>
<dbReference type="PANTHER" id="PTHR40254">
    <property type="entry name" value="BLR0577 PROTEIN"/>
    <property type="match status" value="1"/>
</dbReference>
<dbReference type="Proteomes" id="UP000199580">
    <property type="component" value="Unassembled WGS sequence"/>
</dbReference>
<dbReference type="RefSeq" id="WP_245699416.1">
    <property type="nucleotide sequence ID" value="NZ_BKAI01000006.1"/>
</dbReference>
<dbReference type="Pfam" id="PF13454">
    <property type="entry name" value="NAD_binding_9"/>
    <property type="match status" value="1"/>
</dbReference>
<reference evidence="2 3" key="1">
    <citation type="submission" date="2016-10" db="EMBL/GenBank/DDBJ databases">
        <authorList>
            <person name="de Groot N.N."/>
        </authorList>
    </citation>
    <scope>NUCLEOTIDE SEQUENCE [LARGE SCALE GENOMIC DNA]</scope>
    <source>
        <strain evidence="2 3">CGMCC 1.10076</strain>
    </source>
</reference>
<dbReference type="InterPro" id="IPR052189">
    <property type="entry name" value="L-asp_N-monooxygenase_NS-form"/>
</dbReference>
<proteinExistence type="predicted"/>
<dbReference type="STRING" id="1128970.SAMN04487935_2279"/>
<keyword evidence="3" id="KW-1185">Reference proteome</keyword>
<evidence type="ECO:0000313" key="2">
    <source>
        <dbReference type="EMBL" id="SDK00582.1"/>
    </source>
</evidence>
<dbReference type="PANTHER" id="PTHR40254:SF1">
    <property type="entry name" value="BLR0577 PROTEIN"/>
    <property type="match status" value="1"/>
</dbReference>
<evidence type="ECO:0000259" key="1">
    <source>
        <dbReference type="Pfam" id="PF13454"/>
    </source>
</evidence>
<feature type="domain" description="FAD-dependent urate hydroxylase HpyO/Asp monooxygenase CreE-like FAD/NAD(P)-binding" evidence="1">
    <location>
        <begin position="4"/>
        <end position="165"/>
    </location>
</feature>
<dbReference type="Gene3D" id="3.50.50.60">
    <property type="entry name" value="FAD/NAD(P)-binding domain"/>
    <property type="match status" value="1"/>
</dbReference>
<gene>
    <name evidence="2" type="ORF">SAMN04487935_2279</name>
</gene>
<evidence type="ECO:0000313" key="3">
    <source>
        <dbReference type="Proteomes" id="UP000199580"/>
    </source>
</evidence>
<protein>
    <submittedName>
        <fullName evidence="2">Uncharacterized NAD(P)/FAD-binding protein YdhS</fullName>
    </submittedName>
</protein>
<organism evidence="2 3">
    <name type="scientific">Flavobacterium noncentrifugens</name>
    <dbReference type="NCBI Taxonomy" id="1128970"/>
    <lineage>
        <taxon>Bacteria</taxon>
        <taxon>Pseudomonadati</taxon>
        <taxon>Bacteroidota</taxon>
        <taxon>Flavobacteriia</taxon>
        <taxon>Flavobacteriales</taxon>
        <taxon>Flavobacteriaceae</taxon>
        <taxon>Flavobacterium</taxon>
    </lineage>
</organism>
<dbReference type="InterPro" id="IPR036188">
    <property type="entry name" value="FAD/NAD-bd_sf"/>
</dbReference>
<dbReference type="InterPro" id="IPR038732">
    <property type="entry name" value="HpyO/CreE_NAD-binding"/>
</dbReference>
<sequence>MRIAILGGGPSGMFIYKRLIESGKTDFKIEIFERKSQLGAGMPYSSAGANAEHVTNVSDNEIPKIVTSIEEWLQTAPAGLLHDFHIDSKHFNEYKVLPRLLFGKYLEGQFELLEQQAEQKGIATTVHFNSAVTDIIDFPESNETAIEISGQSILKFDKVIVCTGHSWPQKFEGIVPGYFDSPYPPSKLARKFNHTIAIKGASLTAIDAIRTLARQNGAFENEADGKLKFTISEQSPDFKIIMHSRSGLLPAVRFHLDDPHLKNNSLLTEDEIKQHIKANNGFLSLDFVFEKDFKAPLREKDEAFYNRVKDLDIEAFVDEMMELREKLDPFQLFKAEYQQAEKSIKRHESVYWKEMLAILSFAMNYPAKHLSAEDMQRLHKVLLPLISIVIAFVPQSSCLELLALHEAGVLDIIAVGPDGEAEPQKEGGIVYHYTDESGESQSVFFETFIDCVGQPHLSYEELPFKSLIKNKTASPARLKFRSAANGSKEKSDGNKGVVEDSDGSYYLKVSGIAINDKFQLLDAFGAYNARIYMMAVPYIGGFNPDYSGLDFCEEASAKIEKALFEN</sequence>
<dbReference type="EMBL" id="FNEZ01000003">
    <property type="protein sequence ID" value="SDK00582.1"/>
    <property type="molecule type" value="Genomic_DNA"/>
</dbReference>
<dbReference type="AlphaFoldDB" id="A0A1G8YCJ7"/>
<name>A0A1G8YCJ7_9FLAO</name>